<dbReference type="FunFam" id="3.30.70.100:FF:000005">
    <property type="entry name" value="Copper-exporting P-type ATPase A"/>
    <property type="match status" value="2"/>
</dbReference>
<evidence type="ECO:0000313" key="25">
    <source>
        <dbReference type="EMBL" id="RVU62139.1"/>
    </source>
</evidence>
<dbReference type="InterPro" id="IPR017969">
    <property type="entry name" value="Heavy-metal-associated_CS"/>
</dbReference>
<dbReference type="SFLD" id="SFLDG00002">
    <property type="entry name" value="C1.7:_P-type_atpase_like"/>
    <property type="match status" value="1"/>
</dbReference>
<dbReference type="SUPFAM" id="SSF55008">
    <property type="entry name" value="HMA, heavy metal-associated domain"/>
    <property type="match status" value="2"/>
</dbReference>
<feature type="transmembrane region" description="Helical" evidence="23">
    <location>
        <begin position="756"/>
        <end position="773"/>
    </location>
</feature>
<dbReference type="FunFam" id="2.70.150.10:FF:000002">
    <property type="entry name" value="Copper-transporting ATPase 1, putative"/>
    <property type="match status" value="1"/>
</dbReference>
<dbReference type="PRINTS" id="PR00942">
    <property type="entry name" value="CUATPASEI"/>
</dbReference>
<comment type="function">
    <text evidence="22">Involved in copper export.</text>
</comment>
<dbReference type="SUPFAM" id="SSF81653">
    <property type="entry name" value="Calcium ATPase, transduction domain A"/>
    <property type="match status" value="1"/>
</dbReference>
<protein>
    <recommendedName>
        <fullName evidence="4">Copper-exporting P-type ATPase</fullName>
        <ecNumber evidence="3">7.2.2.8</ecNumber>
    </recommendedName>
    <alternativeName>
        <fullName evidence="19">Copper-exporting P-type ATPase A</fullName>
    </alternativeName>
    <alternativeName>
        <fullName evidence="20">Cu(+)-exporting ATPase</fullName>
    </alternativeName>
</protein>
<dbReference type="Gene3D" id="3.30.70.100">
    <property type="match status" value="2"/>
</dbReference>
<dbReference type="InterPro" id="IPR036412">
    <property type="entry name" value="HAD-like_sf"/>
</dbReference>
<evidence type="ECO:0000256" key="4">
    <source>
        <dbReference type="ARBA" id="ARBA00015102"/>
    </source>
</evidence>
<evidence type="ECO:0000256" key="14">
    <source>
        <dbReference type="ARBA" id="ARBA00022967"/>
    </source>
</evidence>
<dbReference type="Pfam" id="PF00403">
    <property type="entry name" value="HMA"/>
    <property type="match status" value="2"/>
</dbReference>
<dbReference type="NCBIfam" id="TIGR01494">
    <property type="entry name" value="ATPase_P-type"/>
    <property type="match status" value="1"/>
</dbReference>
<dbReference type="Gene3D" id="2.70.150.10">
    <property type="entry name" value="Calcium-transporting ATPase, cytoplasmic transduction domain A"/>
    <property type="match status" value="1"/>
</dbReference>
<dbReference type="SUPFAM" id="SSF81665">
    <property type="entry name" value="Calcium ATPase, transmembrane domain M"/>
    <property type="match status" value="1"/>
</dbReference>
<feature type="transmembrane region" description="Helical" evidence="23">
    <location>
        <begin position="448"/>
        <end position="470"/>
    </location>
</feature>
<dbReference type="GO" id="GO:0016887">
    <property type="term" value="F:ATP hydrolysis activity"/>
    <property type="evidence" value="ECO:0007669"/>
    <property type="project" value="InterPro"/>
</dbReference>
<keyword evidence="11" id="KW-0187">Copper transport</keyword>
<evidence type="ECO:0000256" key="9">
    <source>
        <dbReference type="ARBA" id="ARBA00022737"/>
    </source>
</evidence>
<dbReference type="Gene3D" id="3.40.50.1000">
    <property type="entry name" value="HAD superfamily/HAD-like"/>
    <property type="match status" value="1"/>
</dbReference>
<dbReference type="SFLD" id="SFLDS00003">
    <property type="entry name" value="Haloacid_Dehalogenase"/>
    <property type="match status" value="1"/>
</dbReference>
<dbReference type="CDD" id="cd02094">
    <property type="entry name" value="P-type_ATPase_Cu-like"/>
    <property type="match status" value="1"/>
</dbReference>
<dbReference type="GO" id="GO:0140581">
    <property type="term" value="F:P-type monovalent copper transporter activity"/>
    <property type="evidence" value="ECO:0007669"/>
    <property type="project" value="UniProtKB-EC"/>
</dbReference>
<evidence type="ECO:0000256" key="20">
    <source>
        <dbReference type="ARBA" id="ARBA00033239"/>
    </source>
</evidence>
<dbReference type="GO" id="GO:0055070">
    <property type="term" value="P:copper ion homeostasis"/>
    <property type="evidence" value="ECO:0007669"/>
    <property type="project" value="TreeGrafter"/>
</dbReference>
<dbReference type="InterPro" id="IPR044492">
    <property type="entry name" value="P_typ_ATPase_HD_dom"/>
</dbReference>
<comment type="catalytic activity">
    <reaction evidence="21">
        <text>Cu(+)(in) + ATP + H2O = Cu(+)(out) + ADP + phosphate + H(+)</text>
        <dbReference type="Rhea" id="RHEA:25792"/>
        <dbReference type="ChEBI" id="CHEBI:15377"/>
        <dbReference type="ChEBI" id="CHEBI:15378"/>
        <dbReference type="ChEBI" id="CHEBI:30616"/>
        <dbReference type="ChEBI" id="CHEBI:43474"/>
        <dbReference type="ChEBI" id="CHEBI:49552"/>
        <dbReference type="ChEBI" id="CHEBI:456216"/>
        <dbReference type="EC" id="7.2.2.8"/>
    </reaction>
</comment>
<evidence type="ECO:0000313" key="26">
    <source>
        <dbReference type="Proteomes" id="UP000286687"/>
    </source>
</evidence>
<comment type="similarity">
    <text evidence="2 23">Belongs to the cation transport ATPase (P-type) (TC 3.A.3) family. Type IB subfamily.</text>
</comment>
<dbReference type="PRINTS" id="PR00119">
    <property type="entry name" value="CATATPASE"/>
</dbReference>
<feature type="transmembrane region" description="Helical" evidence="23">
    <location>
        <begin position="200"/>
        <end position="219"/>
    </location>
</feature>
<dbReference type="InterPro" id="IPR023214">
    <property type="entry name" value="HAD_sf"/>
</dbReference>
<dbReference type="NCBIfam" id="TIGR00003">
    <property type="entry name" value="copper ion binding protein"/>
    <property type="match status" value="2"/>
</dbReference>
<reference evidence="25 26" key="1">
    <citation type="submission" date="2018-01" db="EMBL/GenBank/DDBJ databases">
        <title>Complete genome sequence of G25-42.</title>
        <authorList>
            <person name="Zheng Z."/>
            <person name="Sun M."/>
        </authorList>
    </citation>
    <scope>NUCLEOTIDE SEQUENCE [LARGE SCALE GENOMIC DNA]</scope>
    <source>
        <strain evidence="25 26">G25-42</strain>
    </source>
</reference>
<feature type="transmembrane region" description="Helical" evidence="23">
    <location>
        <begin position="163"/>
        <end position="188"/>
    </location>
</feature>
<dbReference type="PANTHER" id="PTHR43520:SF8">
    <property type="entry name" value="P-TYPE CU(+) TRANSPORTER"/>
    <property type="match status" value="1"/>
</dbReference>
<dbReference type="InterPro" id="IPR018303">
    <property type="entry name" value="ATPase_P-typ_P_site"/>
</dbReference>
<evidence type="ECO:0000256" key="7">
    <source>
        <dbReference type="ARBA" id="ARBA00022692"/>
    </source>
</evidence>
<feature type="domain" description="HMA" evidence="24">
    <location>
        <begin position="73"/>
        <end position="139"/>
    </location>
</feature>
<feature type="transmembrane region" description="Helical" evidence="23">
    <location>
        <begin position="231"/>
        <end position="249"/>
    </location>
</feature>
<keyword evidence="23" id="KW-1003">Cell membrane</keyword>
<keyword evidence="18 23" id="KW-0472">Membrane</keyword>
<keyword evidence="6" id="KW-0597">Phosphoprotein</keyword>
<keyword evidence="7 23" id="KW-0812">Transmembrane</keyword>
<dbReference type="PROSITE" id="PS00154">
    <property type="entry name" value="ATPASE_E1_E2"/>
    <property type="match status" value="1"/>
</dbReference>
<dbReference type="InterPro" id="IPR001757">
    <property type="entry name" value="P_typ_ATPase"/>
</dbReference>
<evidence type="ECO:0000256" key="17">
    <source>
        <dbReference type="ARBA" id="ARBA00023065"/>
    </source>
</evidence>
<dbReference type="PRINTS" id="PR00943">
    <property type="entry name" value="CUATPASE"/>
</dbReference>
<evidence type="ECO:0000256" key="18">
    <source>
        <dbReference type="ARBA" id="ARBA00023136"/>
    </source>
</evidence>
<dbReference type="NCBIfam" id="TIGR01511">
    <property type="entry name" value="ATPase-IB1_Cu"/>
    <property type="match status" value="1"/>
</dbReference>
<dbReference type="CDD" id="cd00371">
    <property type="entry name" value="HMA"/>
    <property type="match status" value="2"/>
</dbReference>
<keyword evidence="16" id="KW-0186">Copper</keyword>
<evidence type="ECO:0000259" key="24">
    <source>
        <dbReference type="PROSITE" id="PS50846"/>
    </source>
</evidence>
<dbReference type="GO" id="GO:0005507">
    <property type="term" value="F:copper ion binding"/>
    <property type="evidence" value="ECO:0007669"/>
    <property type="project" value="InterPro"/>
</dbReference>
<keyword evidence="12 23" id="KW-0067">ATP-binding</keyword>
<evidence type="ECO:0000256" key="6">
    <source>
        <dbReference type="ARBA" id="ARBA00022553"/>
    </source>
</evidence>
<evidence type="ECO:0000256" key="8">
    <source>
        <dbReference type="ARBA" id="ARBA00022723"/>
    </source>
</evidence>
<proteinExistence type="inferred from homology"/>
<dbReference type="Proteomes" id="UP000286687">
    <property type="component" value="Unassembled WGS sequence"/>
</dbReference>
<dbReference type="Pfam" id="PF00122">
    <property type="entry name" value="E1-E2_ATPase"/>
    <property type="match status" value="1"/>
</dbReference>
<dbReference type="GO" id="GO:0005524">
    <property type="term" value="F:ATP binding"/>
    <property type="evidence" value="ECO:0007669"/>
    <property type="project" value="UniProtKB-UniRule"/>
</dbReference>
<evidence type="ECO:0000256" key="12">
    <source>
        <dbReference type="ARBA" id="ARBA00022840"/>
    </source>
</evidence>
<dbReference type="InterPro" id="IPR036163">
    <property type="entry name" value="HMA_dom_sf"/>
</dbReference>
<feature type="transmembrane region" description="Helical" evidence="23">
    <location>
        <begin position="416"/>
        <end position="436"/>
    </location>
</feature>
<dbReference type="InterPro" id="IPR006122">
    <property type="entry name" value="HMA_Cu_ion-bd"/>
</dbReference>
<keyword evidence="9" id="KW-0677">Repeat</keyword>
<dbReference type="InterPro" id="IPR059000">
    <property type="entry name" value="ATPase_P-type_domA"/>
</dbReference>
<dbReference type="FunFam" id="3.40.1110.10:FF:000056">
    <property type="entry name" value="Copper-exporting P-type ATPase"/>
    <property type="match status" value="1"/>
</dbReference>
<evidence type="ECO:0000256" key="16">
    <source>
        <dbReference type="ARBA" id="ARBA00023008"/>
    </source>
</evidence>
<keyword evidence="13" id="KW-0460">Magnesium</keyword>
<evidence type="ECO:0000256" key="13">
    <source>
        <dbReference type="ARBA" id="ARBA00022842"/>
    </source>
</evidence>
<evidence type="ECO:0000256" key="3">
    <source>
        <dbReference type="ARBA" id="ARBA00012517"/>
    </source>
</evidence>
<evidence type="ECO:0000256" key="22">
    <source>
        <dbReference type="ARBA" id="ARBA00055366"/>
    </source>
</evidence>
<evidence type="ECO:0000256" key="19">
    <source>
        <dbReference type="ARBA" id="ARBA00029719"/>
    </source>
</evidence>
<feature type="transmembrane region" description="Helical" evidence="23">
    <location>
        <begin position="261"/>
        <end position="279"/>
    </location>
</feature>
<dbReference type="PROSITE" id="PS50846">
    <property type="entry name" value="HMA_2"/>
    <property type="match status" value="2"/>
</dbReference>
<dbReference type="EMBL" id="LDER01000271">
    <property type="protein sequence ID" value="RVU62139.1"/>
    <property type="molecule type" value="Genomic_DNA"/>
</dbReference>
<keyword evidence="15 23" id="KW-1133">Transmembrane helix</keyword>
<evidence type="ECO:0000256" key="23">
    <source>
        <dbReference type="RuleBase" id="RU362081"/>
    </source>
</evidence>
<dbReference type="PANTHER" id="PTHR43520">
    <property type="entry name" value="ATP7, ISOFORM B"/>
    <property type="match status" value="1"/>
</dbReference>
<dbReference type="InterPro" id="IPR006121">
    <property type="entry name" value="HMA_dom"/>
</dbReference>
<dbReference type="Pfam" id="PF00702">
    <property type="entry name" value="Hydrolase"/>
    <property type="match status" value="1"/>
</dbReference>
<dbReference type="RefSeq" id="WP_127814109.1">
    <property type="nucleotide sequence ID" value="NZ_LDER01000271.1"/>
</dbReference>
<dbReference type="InterPro" id="IPR023298">
    <property type="entry name" value="ATPase_P-typ_TM_dom_sf"/>
</dbReference>
<dbReference type="SFLD" id="SFLDF00027">
    <property type="entry name" value="p-type_atpase"/>
    <property type="match status" value="1"/>
</dbReference>
<keyword evidence="10 23" id="KW-0547">Nucleotide-binding</keyword>
<accession>A0A437SFG5</accession>
<evidence type="ECO:0000256" key="5">
    <source>
        <dbReference type="ARBA" id="ARBA00022448"/>
    </source>
</evidence>
<dbReference type="SUPFAM" id="SSF56784">
    <property type="entry name" value="HAD-like"/>
    <property type="match status" value="1"/>
</dbReference>
<keyword evidence="5" id="KW-0813">Transport</keyword>
<evidence type="ECO:0000256" key="11">
    <source>
        <dbReference type="ARBA" id="ARBA00022796"/>
    </source>
</evidence>
<sequence length="805" mass="87031">MNEQKEANLQISGMTCATCANRIEKGLKKVEGVHDANVNFALEKTKVMYDPQKTNPQQFKEKVESLGYGIVSDKAEFTVSGMTYAACANRVEKRLNKLEGVNGATVNFALESATVDFNPDEINVNEMKSAITKLGYKLEVKSDEQDESTDHRLQEIERQKKKFIISFILSFPLLWAMVSHFSFTSFIYLPDMLMNPWVQLALATPVQFIIGGQFYVGAYKALRNKSANMDVLVALGTSAAYFYSVYLSIQSIGSSEHMTDLYFETSAVLITLIILGKLFEAKAKGRSSEAIKKLMGLQAKTATVMRDGTEMKILIEEVVAGDIVYVKPGEKIPVDGEIVEGKSAIDESMLTGESIPVDKTIGDVVIGSTMNKNGFLKVKATKVGRDTALAQIIKVVEEAQGSKAPIQRVADQISGIFVPVVVVIAIITFAVWMIFVTPGDFGGALEKMIAVLVIACPCALGLATPTSIMAGSGRSAEYGILFKGGEHLEATHRLDTVILDKTGTVTNGKPVLTDVIVADGFNEEEILRLVGAAEKNSEHPLAEAIVEGIKEKKIDIPSSETFEAIPGFGIESVVEGKQLLIGTRRLMKKFDINIEEVSKSMEELEREGKTAMLIEINKEYAGIVAVADTVKDTSKAAVARLKKMGLDVVMITGDNTQTAQAIAKQVGIDHVIAEVLPEGKAEEVKKLQEQGKKVAMVGDGINDAPALATADIGMAIGTGTDVAMEAADITLIRGDLNSIADAIFMSKMTIRNIKQNLFWALAYNGLGIPIAAFGFLAPWVAGAAMAFSSVSVVLNALRLQRVKLK</sequence>
<keyword evidence="14" id="KW-1278">Translocase</keyword>
<dbReference type="InterPro" id="IPR027256">
    <property type="entry name" value="P-typ_ATPase_IB"/>
</dbReference>
<dbReference type="FunFam" id="3.40.50.1000:FF:000333">
    <property type="entry name" value="Copper-transporting ATPase 2"/>
    <property type="match status" value="1"/>
</dbReference>
<dbReference type="InterPro" id="IPR023299">
    <property type="entry name" value="ATPase_P-typ_cyto_dom_N"/>
</dbReference>
<comment type="caution">
    <text evidence="25">The sequence shown here is derived from an EMBL/GenBank/DDBJ whole genome shotgun (WGS) entry which is preliminary data.</text>
</comment>
<feature type="domain" description="HMA" evidence="24">
    <location>
        <begin position="5"/>
        <end position="71"/>
    </location>
</feature>
<dbReference type="PROSITE" id="PS01047">
    <property type="entry name" value="HMA_1"/>
    <property type="match status" value="1"/>
</dbReference>
<evidence type="ECO:0000256" key="15">
    <source>
        <dbReference type="ARBA" id="ARBA00022989"/>
    </source>
</evidence>
<evidence type="ECO:0000256" key="1">
    <source>
        <dbReference type="ARBA" id="ARBA00004651"/>
    </source>
</evidence>
<comment type="subcellular location">
    <subcellularLocation>
        <location evidence="1">Cell membrane</location>
        <topology evidence="1">Multi-pass membrane protein</topology>
    </subcellularLocation>
</comment>
<evidence type="ECO:0000256" key="21">
    <source>
        <dbReference type="ARBA" id="ARBA00049289"/>
    </source>
</evidence>
<gene>
    <name evidence="25" type="ORF">BM74_22015</name>
</gene>
<dbReference type="Gene3D" id="3.40.1110.10">
    <property type="entry name" value="Calcium-transporting ATPase, cytoplasmic domain N"/>
    <property type="match status" value="1"/>
</dbReference>
<keyword evidence="8 23" id="KW-0479">Metal-binding</keyword>
<evidence type="ECO:0000256" key="2">
    <source>
        <dbReference type="ARBA" id="ARBA00006024"/>
    </source>
</evidence>
<dbReference type="EC" id="7.2.2.8" evidence="3"/>
<dbReference type="AlphaFoldDB" id="A0A437SFG5"/>
<feature type="transmembrane region" description="Helical" evidence="23">
    <location>
        <begin position="779"/>
        <end position="797"/>
    </location>
</feature>
<dbReference type="InterPro" id="IPR008250">
    <property type="entry name" value="ATPase_P-typ_transduc_dom_A_sf"/>
</dbReference>
<dbReference type="GO" id="GO:0005886">
    <property type="term" value="C:plasma membrane"/>
    <property type="evidence" value="ECO:0007669"/>
    <property type="project" value="UniProtKB-SubCell"/>
</dbReference>
<dbReference type="NCBIfam" id="TIGR01525">
    <property type="entry name" value="ATPase-IB_hvy"/>
    <property type="match status" value="1"/>
</dbReference>
<name>A0A437SFG5_BACTU</name>
<dbReference type="GO" id="GO:0043682">
    <property type="term" value="F:P-type divalent copper transporter activity"/>
    <property type="evidence" value="ECO:0007669"/>
    <property type="project" value="TreeGrafter"/>
</dbReference>
<keyword evidence="17" id="KW-0406">Ion transport</keyword>
<organism evidence="25 26">
    <name type="scientific">Bacillus thuringiensis</name>
    <dbReference type="NCBI Taxonomy" id="1428"/>
    <lineage>
        <taxon>Bacteria</taxon>
        <taxon>Bacillati</taxon>
        <taxon>Bacillota</taxon>
        <taxon>Bacilli</taxon>
        <taxon>Bacillales</taxon>
        <taxon>Bacillaceae</taxon>
        <taxon>Bacillus</taxon>
        <taxon>Bacillus cereus group</taxon>
    </lineage>
</organism>
<evidence type="ECO:0000256" key="10">
    <source>
        <dbReference type="ARBA" id="ARBA00022741"/>
    </source>
</evidence>